<dbReference type="GO" id="GO:0031491">
    <property type="term" value="F:nucleosome binding"/>
    <property type="evidence" value="ECO:0007669"/>
    <property type="project" value="TreeGrafter"/>
</dbReference>
<dbReference type="KEGG" id="mng:MNEG_12389"/>
<accession>A0A0D2LVL8</accession>
<dbReference type="RefSeq" id="XP_013894594.1">
    <property type="nucleotide sequence ID" value="XM_014039140.1"/>
</dbReference>
<protein>
    <recommendedName>
        <fullName evidence="2">Spt6 acidic N-terminal domain-containing protein</fullName>
    </recommendedName>
</protein>
<dbReference type="GO" id="GO:0042393">
    <property type="term" value="F:histone binding"/>
    <property type="evidence" value="ECO:0007669"/>
    <property type="project" value="TreeGrafter"/>
</dbReference>
<sequence>MAESEDPASEAQEQEKGSEEPASAEGGEAEASAGEDDGGDEEASAEDSSEEDEEGPDEYEQDDFLVGEDEESGGGDDGEGGGAGGAPGGGGKRKKRKRRKSAREYRLDEEDYDLLEDNQVMVRRPAQQNKRLKRRGDEPGRAMGAQQLKESLFGAGGEGPPPRAGLHHISQRVCLATPRAAACMALGYLGARRLLWAAAAASGLGGL</sequence>
<evidence type="ECO:0000313" key="4">
    <source>
        <dbReference type="Proteomes" id="UP000054498"/>
    </source>
</evidence>
<dbReference type="PANTHER" id="PTHR10145:SF6">
    <property type="entry name" value="TRANSCRIPTION ELONGATION FACTOR SPT6"/>
    <property type="match status" value="1"/>
</dbReference>
<feature type="compositionally biased region" description="Basic residues" evidence="1">
    <location>
        <begin position="91"/>
        <end position="101"/>
    </location>
</feature>
<dbReference type="GO" id="GO:0008023">
    <property type="term" value="C:transcription elongation factor complex"/>
    <property type="evidence" value="ECO:0007669"/>
    <property type="project" value="TreeGrafter"/>
</dbReference>
<dbReference type="EMBL" id="KK103439">
    <property type="protein sequence ID" value="KIY95574.1"/>
    <property type="molecule type" value="Genomic_DNA"/>
</dbReference>
<dbReference type="STRING" id="145388.A0A0D2LVL8"/>
<dbReference type="InterPro" id="IPR017072">
    <property type="entry name" value="TF_Spt6"/>
</dbReference>
<feature type="region of interest" description="Disordered" evidence="1">
    <location>
        <begin position="1"/>
        <end position="107"/>
    </location>
</feature>
<evidence type="ECO:0000259" key="2">
    <source>
        <dbReference type="Pfam" id="PF14632"/>
    </source>
</evidence>
<reference evidence="3 4" key="1">
    <citation type="journal article" date="2013" name="BMC Genomics">
        <title>Reconstruction of the lipid metabolism for the microalga Monoraphidium neglectum from its genome sequence reveals characteristics suitable for biofuel production.</title>
        <authorList>
            <person name="Bogen C."/>
            <person name="Al-Dilaimi A."/>
            <person name="Albersmeier A."/>
            <person name="Wichmann J."/>
            <person name="Grundmann M."/>
            <person name="Rupp O."/>
            <person name="Lauersen K.J."/>
            <person name="Blifernez-Klassen O."/>
            <person name="Kalinowski J."/>
            <person name="Goesmann A."/>
            <person name="Mussgnug J.H."/>
            <person name="Kruse O."/>
        </authorList>
    </citation>
    <scope>NUCLEOTIDE SEQUENCE [LARGE SCALE GENOMIC DNA]</scope>
    <source>
        <strain evidence="3 4">SAG 48.87</strain>
    </source>
</reference>
<evidence type="ECO:0000256" key="1">
    <source>
        <dbReference type="SAM" id="MobiDB-lite"/>
    </source>
</evidence>
<keyword evidence="4" id="KW-1185">Reference proteome</keyword>
<feature type="compositionally biased region" description="Low complexity" evidence="1">
    <location>
        <begin position="20"/>
        <end position="32"/>
    </location>
</feature>
<feature type="region of interest" description="Disordered" evidence="1">
    <location>
        <begin position="121"/>
        <end position="141"/>
    </location>
</feature>
<dbReference type="GeneID" id="25729746"/>
<dbReference type="Proteomes" id="UP000054498">
    <property type="component" value="Unassembled WGS sequence"/>
</dbReference>
<organism evidence="3 4">
    <name type="scientific">Monoraphidium neglectum</name>
    <dbReference type="NCBI Taxonomy" id="145388"/>
    <lineage>
        <taxon>Eukaryota</taxon>
        <taxon>Viridiplantae</taxon>
        <taxon>Chlorophyta</taxon>
        <taxon>core chlorophytes</taxon>
        <taxon>Chlorophyceae</taxon>
        <taxon>CS clade</taxon>
        <taxon>Sphaeropleales</taxon>
        <taxon>Selenastraceae</taxon>
        <taxon>Monoraphidium</taxon>
    </lineage>
</organism>
<dbReference type="InterPro" id="IPR028083">
    <property type="entry name" value="Spt6_acidic_N_dom"/>
</dbReference>
<evidence type="ECO:0000313" key="3">
    <source>
        <dbReference type="EMBL" id="KIY95574.1"/>
    </source>
</evidence>
<gene>
    <name evidence="3" type="ORF">MNEG_12389</name>
</gene>
<feature type="domain" description="Spt6 acidic N-terminal" evidence="2">
    <location>
        <begin position="47"/>
        <end position="137"/>
    </location>
</feature>
<dbReference type="PANTHER" id="PTHR10145">
    <property type="entry name" value="TRANSCRIPTION ELONGATION FACTOR SPT6"/>
    <property type="match status" value="1"/>
</dbReference>
<feature type="compositionally biased region" description="Gly residues" evidence="1">
    <location>
        <begin position="80"/>
        <end position="90"/>
    </location>
</feature>
<name>A0A0D2LVL8_9CHLO</name>
<dbReference type="GO" id="GO:0034728">
    <property type="term" value="P:nucleosome organization"/>
    <property type="evidence" value="ECO:0007669"/>
    <property type="project" value="TreeGrafter"/>
</dbReference>
<feature type="compositionally biased region" description="Acidic residues" evidence="1">
    <location>
        <begin position="33"/>
        <end position="79"/>
    </location>
</feature>
<dbReference type="GO" id="GO:0140673">
    <property type="term" value="P:transcription elongation-coupled chromatin remodeling"/>
    <property type="evidence" value="ECO:0007669"/>
    <property type="project" value="InterPro"/>
</dbReference>
<dbReference type="Pfam" id="PF14632">
    <property type="entry name" value="SPT6_acidic"/>
    <property type="match status" value="1"/>
</dbReference>
<proteinExistence type="predicted"/>
<dbReference type="AlphaFoldDB" id="A0A0D2LVL8"/>